<keyword evidence="1" id="KW-0472">Membrane</keyword>
<evidence type="ECO:0000313" key="2">
    <source>
        <dbReference type="EMBL" id="KAK3223192.1"/>
    </source>
</evidence>
<keyword evidence="1" id="KW-1133">Transmembrane helix</keyword>
<protein>
    <recommendedName>
        <fullName evidence="4">Structural polyprotein</fullName>
    </recommendedName>
</protein>
<reference evidence="2" key="1">
    <citation type="journal article" date="2023" name="Plant J.">
        <title>Genome sequences and population genomics provide insights into the demographic history, inbreeding, and mutation load of two 'living fossil' tree species of Dipteronia.</title>
        <authorList>
            <person name="Feng Y."/>
            <person name="Comes H.P."/>
            <person name="Chen J."/>
            <person name="Zhu S."/>
            <person name="Lu R."/>
            <person name="Zhang X."/>
            <person name="Li P."/>
            <person name="Qiu J."/>
            <person name="Olsen K.M."/>
            <person name="Qiu Y."/>
        </authorList>
    </citation>
    <scope>NUCLEOTIDE SEQUENCE</scope>
    <source>
        <strain evidence="2">NBL</strain>
    </source>
</reference>
<keyword evidence="1" id="KW-0812">Transmembrane</keyword>
<dbReference type="PANTHER" id="PTHR36336">
    <property type="entry name" value="OS09G0560400 PROTEIN"/>
    <property type="match status" value="1"/>
</dbReference>
<sequence length="234" mass="26165">MYKSEEETNPVKEKKKKKRNQMASPLFILLMLTTWLSSSPIQTSAYQQHEIETTERSVAQRVLLSFKETPNGSNLTFDCSPSGPCVPCLYSEKNDDKYRCSETGYRIPLKCLETEGGPKDTNVKKTQKGRSTLEISVNSVKPHVMLDDGEELITSIKHRSLLDDSSSSKGKSQPYITYRSCIPAINEEKLSVLGFEGILLCLLSISGSAVYFRRKRTVAMPGVATGRIPVNSRF</sequence>
<name>A0AAE0ECV0_9ROSI</name>
<feature type="transmembrane region" description="Helical" evidence="1">
    <location>
        <begin position="190"/>
        <end position="212"/>
    </location>
</feature>
<keyword evidence="3" id="KW-1185">Reference proteome</keyword>
<dbReference type="PANTHER" id="PTHR36336:SF1">
    <property type="entry name" value="OS09G0560400 PROTEIN"/>
    <property type="match status" value="1"/>
</dbReference>
<dbReference type="EMBL" id="JANJYJ010000003">
    <property type="protein sequence ID" value="KAK3223192.1"/>
    <property type="molecule type" value="Genomic_DNA"/>
</dbReference>
<evidence type="ECO:0008006" key="4">
    <source>
        <dbReference type="Google" id="ProtNLM"/>
    </source>
</evidence>
<dbReference type="AlphaFoldDB" id="A0AAE0ECV0"/>
<accession>A0AAE0ECV0</accession>
<gene>
    <name evidence="2" type="ORF">Dsin_010217</name>
</gene>
<comment type="caution">
    <text evidence="2">The sequence shown here is derived from an EMBL/GenBank/DDBJ whole genome shotgun (WGS) entry which is preliminary data.</text>
</comment>
<evidence type="ECO:0000256" key="1">
    <source>
        <dbReference type="SAM" id="Phobius"/>
    </source>
</evidence>
<evidence type="ECO:0000313" key="3">
    <source>
        <dbReference type="Proteomes" id="UP001281410"/>
    </source>
</evidence>
<organism evidence="2 3">
    <name type="scientific">Dipteronia sinensis</name>
    <dbReference type="NCBI Taxonomy" id="43782"/>
    <lineage>
        <taxon>Eukaryota</taxon>
        <taxon>Viridiplantae</taxon>
        <taxon>Streptophyta</taxon>
        <taxon>Embryophyta</taxon>
        <taxon>Tracheophyta</taxon>
        <taxon>Spermatophyta</taxon>
        <taxon>Magnoliopsida</taxon>
        <taxon>eudicotyledons</taxon>
        <taxon>Gunneridae</taxon>
        <taxon>Pentapetalae</taxon>
        <taxon>rosids</taxon>
        <taxon>malvids</taxon>
        <taxon>Sapindales</taxon>
        <taxon>Sapindaceae</taxon>
        <taxon>Hippocastanoideae</taxon>
        <taxon>Acereae</taxon>
        <taxon>Dipteronia</taxon>
    </lineage>
</organism>
<proteinExistence type="predicted"/>
<dbReference type="Proteomes" id="UP001281410">
    <property type="component" value="Unassembled WGS sequence"/>
</dbReference>